<comment type="caution">
    <text evidence="2">The sequence shown here is derived from an EMBL/GenBank/DDBJ whole genome shotgun (WGS) entry which is preliminary data.</text>
</comment>
<dbReference type="RefSeq" id="WP_147205319.1">
    <property type="nucleotide sequence ID" value="NZ_BJYT01000017.1"/>
</dbReference>
<evidence type="ECO:0000256" key="1">
    <source>
        <dbReference type="SAM" id="SignalP"/>
    </source>
</evidence>
<dbReference type="InterPro" id="IPR000801">
    <property type="entry name" value="Esterase-like"/>
</dbReference>
<feature type="signal peptide" evidence="1">
    <location>
        <begin position="1"/>
        <end position="33"/>
    </location>
</feature>
<dbReference type="AlphaFoldDB" id="A0A512BGW6"/>
<organism evidence="2 3">
    <name type="scientific">Segetibacter aerophilus</name>
    <dbReference type="NCBI Taxonomy" id="670293"/>
    <lineage>
        <taxon>Bacteria</taxon>
        <taxon>Pseudomonadati</taxon>
        <taxon>Bacteroidota</taxon>
        <taxon>Chitinophagia</taxon>
        <taxon>Chitinophagales</taxon>
        <taxon>Chitinophagaceae</taxon>
        <taxon>Segetibacter</taxon>
    </lineage>
</organism>
<dbReference type="PANTHER" id="PTHR48098:SF1">
    <property type="entry name" value="DIACYLGLYCEROL ACYLTRANSFERASE_MYCOLYLTRANSFERASE AG85A"/>
    <property type="match status" value="1"/>
</dbReference>
<dbReference type="InterPro" id="IPR029058">
    <property type="entry name" value="AB_hydrolase_fold"/>
</dbReference>
<dbReference type="OrthoDB" id="9803578at2"/>
<proteinExistence type="predicted"/>
<sequence>MKKSLYCLNKLLPNFKRIIVLLSFIAFINNAHSQVISGTVVTKILNSIYLKNTGGENSNRKISVYLPPGYEQSKKRYPVIYYLHGFSGTDSIAPVMKSILDRGIAKNKIGQYIFVIADNYTLFGGSFYSNSTLIGNWSDFEAKELVGYVDKNFRTIANRNARGIGGHSMGGYGALKIAMLHPDVFSCVYAMSPGLLAFVKEFGPNSDSYKQLASIKTKEELDKTYYPKVIAACARAWSPNPNKPPFYIDLPFNYIGDSLVVDTAVYEKWRANMPVYMLNQYASNLKKLKAIKLDWGRNDSPRFPMQCGMFSQELENHGIEHYAEEYIGTHVSKIWTTDGRVLNEMLPFFNDYLQFE</sequence>
<dbReference type="Pfam" id="PF00756">
    <property type="entry name" value="Esterase"/>
    <property type="match status" value="1"/>
</dbReference>
<protein>
    <submittedName>
        <fullName evidence="2">Esterase</fullName>
    </submittedName>
</protein>
<dbReference type="EMBL" id="BJYT01000017">
    <property type="protein sequence ID" value="GEO11211.1"/>
    <property type="molecule type" value="Genomic_DNA"/>
</dbReference>
<accession>A0A512BGW6</accession>
<reference evidence="2 3" key="1">
    <citation type="submission" date="2019-07" db="EMBL/GenBank/DDBJ databases">
        <title>Whole genome shotgun sequence of Segetibacter aerophilus NBRC 106135.</title>
        <authorList>
            <person name="Hosoyama A."/>
            <person name="Uohara A."/>
            <person name="Ohji S."/>
            <person name="Ichikawa N."/>
        </authorList>
    </citation>
    <scope>NUCLEOTIDE SEQUENCE [LARGE SCALE GENOMIC DNA]</scope>
    <source>
        <strain evidence="2 3">NBRC 106135</strain>
    </source>
</reference>
<keyword evidence="1" id="KW-0732">Signal</keyword>
<gene>
    <name evidence="2" type="ORF">SAE01_37070</name>
</gene>
<evidence type="ECO:0000313" key="2">
    <source>
        <dbReference type="EMBL" id="GEO11211.1"/>
    </source>
</evidence>
<dbReference type="Proteomes" id="UP000321513">
    <property type="component" value="Unassembled WGS sequence"/>
</dbReference>
<dbReference type="GO" id="GO:0016747">
    <property type="term" value="F:acyltransferase activity, transferring groups other than amino-acyl groups"/>
    <property type="evidence" value="ECO:0007669"/>
    <property type="project" value="TreeGrafter"/>
</dbReference>
<dbReference type="Gene3D" id="3.40.50.1820">
    <property type="entry name" value="alpha/beta hydrolase"/>
    <property type="match status" value="1"/>
</dbReference>
<dbReference type="SUPFAM" id="SSF53474">
    <property type="entry name" value="alpha/beta-Hydrolases"/>
    <property type="match status" value="1"/>
</dbReference>
<dbReference type="InterPro" id="IPR050583">
    <property type="entry name" value="Mycobacterial_A85_antigen"/>
</dbReference>
<evidence type="ECO:0000313" key="3">
    <source>
        <dbReference type="Proteomes" id="UP000321513"/>
    </source>
</evidence>
<dbReference type="PANTHER" id="PTHR48098">
    <property type="entry name" value="ENTEROCHELIN ESTERASE-RELATED"/>
    <property type="match status" value="1"/>
</dbReference>
<name>A0A512BGW6_9BACT</name>
<feature type="chain" id="PRO_5021760963" evidence="1">
    <location>
        <begin position="34"/>
        <end position="356"/>
    </location>
</feature>
<keyword evidence="3" id="KW-1185">Reference proteome</keyword>